<evidence type="ECO:0000313" key="9">
    <source>
        <dbReference type="EMBL" id="SDU15457.1"/>
    </source>
</evidence>
<name>A0A1H2G735_9ACTN</name>
<keyword evidence="3" id="KW-1003">Cell membrane</keyword>
<keyword evidence="10" id="KW-1185">Reference proteome</keyword>
<protein>
    <submittedName>
        <fullName evidence="9">Peptide/nickel transport system permease protein</fullName>
    </submittedName>
</protein>
<dbReference type="Pfam" id="PF00528">
    <property type="entry name" value="BPD_transp_1"/>
    <property type="match status" value="1"/>
</dbReference>
<evidence type="ECO:0000256" key="2">
    <source>
        <dbReference type="ARBA" id="ARBA00022448"/>
    </source>
</evidence>
<dbReference type="AlphaFoldDB" id="A0A1H2G735"/>
<evidence type="ECO:0000313" key="10">
    <source>
        <dbReference type="Proteomes" id="UP000182977"/>
    </source>
</evidence>
<comment type="similarity">
    <text evidence="7">Belongs to the binding-protein-dependent transport system permease family.</text>
</comment>
<dbReference type="PROSITE" id="PS50928">
    <property type="entry name" value="ABC_TM1"/>
    <property type="match status" value="1"/>
</dbReference>
<dbReference type="InterPro" id="IPR000515">
    <property type="entry name" value="MetI-like"/>
</dbReference>
<dbReference type="Pfam" id="PF19300">
    <property type="entry name" value="BPD_transp_1_N"/>
    <property type="match status" value="1"/>
</dbReference>
<dbReference type="InterPro" id="IPR035906">
    <property type="entry name" value="MetI-like_sf"/>
</dbReference>
<dbReference type="RefSeq" id="WP_046766694.1">
    <property type="nucleotide sequence ID" value="NZ_KQ061219.1"/>
</dbReference>
<evidence type="ECO:0000256" key="3">
    <source>
        <dbReference type="ARBA" id="ARBA00022475"/>
    </source>
</evidence>
<keyword evidence="6 7" id="KW-0472">Membrane</keyword>
<evidence type="ECO:0000259" key="8">
    <source>
        <dbReference type="PROSITE" id="PS50928"/>
    </source>
</evidence>
<accession>A0A1H2G735</accession>
<evidence type="ECO:0000256" key="5">
    <source>
        <dbReference type="ARBA" id="ARBA00022989"/>
    </source>
</evidence>
<feature type="transmembrane region" description="Helical" evidence="7">
    <location>
        <begin position="141"/>
        <end position="161"/>
    </location>
</feature>
<feature type="transmembrane region" description="Helical" evidence="7">
    <location>
        <begin position="273"/>
        <end position="295"/>
    </location>
</feature>
<dbReference type="EMBL" id="LT629791">
    <property type="protein sequence ID" value="SDU15457.1"/>
    <property type="molecule type" value="Genomic_DNA"/>
</dbReference>
<evidence type="ECO:0000256" key="1">
    <source>
        <dbReference type="ARBA" id="ARBA00004651"/>
    </source>
</evidence>
<dbReference type="PANTHER" id="PTHR43163">
    <property type="entry name" value="DIPEPTIDE TRANSPORT SYSTEM PERMEASE PROTEIN DPPB-RELATED"/>
    <property type="match status" value="1"/>
</dbReference>
<gene>
    <name evidence="9" type="ORF">SAMN04488563_0335</name>
</gene>
<feature type="transmembrane region" description="Helical" evidence="7">
    <location>
        <begin position="173"/>
        <end position="191"/>
    </location>
</feature>
<keyword evidence="2 7" id="KW-0813">Transport</keyword>
<reference evidence="10" key="1">
    <citation type="submission" date="2016-10" db="EMBL/GenBank/DDBJ databases">
        <authorList>
            <person name="Varghese N."/>
            <person name="Submissions S."/>
        </authorList>
    </citation>
    <scope>NUCLEOTIDE SEQUENCE [LARGE SCALE GENOMIC DNA]</scope>
    <source>
        <strain evidence="10">DSM 45079</strain>
    </source>
</reference>
<evidence type="ECO:0000256" key="6">
    <source>
        <dbReference type="ARBA" id="ARBA00023136"/>
    </source>
</evidence>
<dbReference type="PANTHER" id="PTHR43163:SF6">
    <property type="entry name" value="DIPEPTIDE TRANSPORT SYSTEM PERMEASE PROTEIN DPPB-RELATED"/>
    <property type="match status" value="1"/>
</dbReference>
<feature type="transmembrane region" description="Helical" evidence="7">
    <location>
        <begin position="97"/>
        <end position="120"/>
    </location>
</feature>
<dbReference type="STRING" id="419479.SAMN04488563_0335"/>
<dbReference type="OrthoDB" id="9809425at2"/>
<dbReference type="GO" id="GO:0005886">
    <property type="term" value="C:plasma membrane"/>
    <property type="evidence" value="ECO:0007669"/>
    <property type="project" value="UniProtKB-SubCell"/>
</dbReference>
<feature type="transmembrane region" description="Helical" evidence="7">
    <location>
        <begin position="231"/>
        <end position="253"/>
    </location>
</feature>
<sequence length="309" mass="32564">MSYFIVRRLAIGLLTIWGVVTAVFIVVRLAPGDQATVALGPDASAEEIEALRQSLGLDQPLLVQYLSYLGDVVRLDFGESYRFGRPAMDQVLERFPATIQLTLAATVIAIVAGLVLGVLAGKNPGSALDRAVSTVTLGLQALPPFWVGIMFILIFALQLQVLPSAGGGSLSNLVLPAVTLSIPFTALVARMTRSGVAETMSEAFVNTARSKGLTETQVLTGHVLKNSMIPVVTVVGLQVGTLLGGAVIIETVFAWPGLGSLLVSAVGNRDYAVVQAATVLIALCVIVLNLAADVVNARLDPRIRLEARR</sequence>
<organism evidence="9 10">
    <name type="scientific">Jiangella alkaliphila</name>
    <dbReference type="NCBI Taxonomy" id="419479"/>
    <lineage>
        <taxon>Bacteria</taxon>
        <taxon>Bacillati</taxon>
        <taxon>Actinomycetota</taxon>
        <taxon>Actinomycetes</taxon>
        <taxon>Jiangellales</taxon>
        <taxon>Jiangellaceae</taxon>
        <taxon>Jiangella</taxon>
    </lineage>
</organism>
<proteinExistence type="inferred from homology"/>
<evidence type="ECO:0000256" key="4">
    <source>
        <dbReference type="ARBA" id="ARBA00022692"/>
    </source>
</evidence>
<dbReference type="SUPFAM" id="SSF161098">
    <property type="entry name" value="MetI-like"/>
    <property type="match status" value="1"/>
</dbReference>
<dbReference type="Proteomes" id="UP000182977">
    <property type="component" value="Chromosome I"/>
</dbReference>
<comment type="subcellular location">
    <subcellularLocation>
        <location evidence="1 7">Cell membrane</location>
        <topology evidence="1 7">Multi-pass membrane protein</topology>
    </subcellularLocation>
</comment>
<evidence type="ECO:0000256" key="7">
    <source>
        <dbReference type="RuleBase" id="RU363032"/>
    </source>
</evidence>
<feature type="domain" description="ABC transmembrane type-1" evidence="8">
    <location>
        <begin position="95"/>
        <end position="292"/>
    </location>
</feature>
<keyword evidence="5 7" id="KW-1133">Transmembrane helix</keyword>
<dbReference type="GO" id="GO:0071916">
    <property type="term" value="F:dipeptide transmembrane transporter activity"/>
    <property type="evidence" value="ECO:0007669"/>
    <property type="project" value="TreeGrafter"/>
</dbReference>
<feature type="transmembrane region" description="Helical" evidence="7">
    <location>
        <begin position="9"/>
        <end position="30"/>
    </location>
</feature>
<dbReference type="CDD" id="cd06261">
    <property type="entry name" value="TM_PBP2"/>
    <property type="match status" value="1"/>
</dbReference>
<keyword evidence="4 7" id="KW-0812">Transmembrane</keyword>
<dbReference type="InterPro" id="IPR045621">
    <property type="entry name" value="BPD_transp_1_N"/>
</dbReference>
<dbReference type="Gene3D" id="1.10.3720.10">
    <property type="entry name" value="MetI-like"/>
    <property type="match status" value="1"/>
</dbReference>